<dbReference type="Gene3D" id="3.40.50.10140">
    <property type="entry name" value="Toll/interleukin-1 receptor homology (TIR) domain"/>
    <property type="match status" value="1"/>
</dbReference>
<dbReference type="InterPro" id="IPR035897">
    <property type="entry name" value="Toll_tir_struct_dom_sf"/>
</dbReference>
<dbReference type="PANTHER" id="PTHR46270">
    <property type="entry name" value="ARMADILLO-TYPE FOLD-RELATED"/>
    <property type="match status" value="1"/>
</dbReference>
<keyword evidence="3" id="KW-1185">Reference proteome</keyword>
<accession>A0A815ZU72</accession>
<evidence type="ECO:0000259" key="1">
    <source>
        <dbReference type="Pfam" id="PF13676"/>
    </source>
</evidence>
<name>A0A815ZU72_ADIRI</name>
<evidence type="ECO:0000313" key="3">
    <source>
        <dbReference type="Proteomes" id="UP000663828"/>
    </source>
</evidence>
<dbReference type="PANTHER" id="PTHR46270:SF2">
    <property type="entry name" value="TIR DOMAIN-CONTAINING PROTEIN"/>
    <property type="match status" value="1"/>
</dbReference>
<dbReference type="GO" id="GO:0007165">
    <property type="term" value="P:signal transduction"/>
    <property type="evidence" value="ECO:0007669"/>
    <property type="project" value="InterPro"/>
</dbReference>
<dbReference type="EMBL" id="CAJNOR010006161">
    <property type="protein sequence ID" value="CAF1587535.1"/>
    <property type="molecule type" value="Genomic_DNA"/>
</dbReference>
<organism evidence="2 3">
    <name type="scientific">Adineta ricciae</name>
    <name type="common">Rotifer</name>
    <dbReference type="NCBI Taxonomy" id="249248"/>
    <lineage>
        <taxon>Eukaryota</taxon>
        <taxon>Metazoa</taxon>
        <taxon>Spiralia</taxon>
        <taxon>Gnathifera</taxon>
        <taxon>Rotifera</taxon>
        <taxon>Eurotatoria</taxon>
        <taxon>Bdelloidea</taxon>
        <taxon>Adinetida</taxon>
        <taxon>Adinetidae</taxon>
        <taxon>Adineta</taxon>
    </lineage>
</organism>
<evidence type="ECO:0000313" key="2">
    <source>
        <dbReference type="EMBL" id="CAF1587535.1"/>
    </source>
</evidence>
<gene>
    <name evidence="2" type="ORF">XAT740_LOCUS46197</name>
</gene>
<sequence length="656" mass="75763">DEANEPQKLKQDYLKSLIDNLPEAKRITIIDYGRTYEGEGLQVQYSFLTKEILSKLIGDIDTISWRGYRFDENDYKRVSKSLRICTKQNTQEVESLIKPVIKCLNSSNYMEVFENVELSGGKLASGSIHTNRSLAARHLFFMRECPEFLIQHHYPEESESEMKSLMDNMMSNTRRIFQDHLHVVTVKATERVAGHAMDTDANEEARIEALSYHIKLLNHFAMQRYLRKEFSDQPIIQNVITVLQDDGLLDQLERLNKKRIEFIGQSLTLLNNLILEEKVLKLMKSQSFADTCSQFRSVNDKTIQFTSHILLVSLNKTSFTDVREIDLLSKTYTEYLYKSVKVPKLCYHCVKLSCLVRNLKIIVEGNDAFRDSLVEQKNGISAIANCVSAYQDSSIESKSVKVSTIVQRMKPDAEVLEKIQQLAILIIWRFTYYGPTVIKTLKSNDAFIDQILKVSKQPLRGPAKGNKKSLADSAKETAEQMLWRFGSEKLILHEKKKKQEEITSDRPDEPSTADQWRESVPFDLLMSYSTNVNDKIMSLKIADRLTKRNYRVYTEKQGKHRLELMEIAAAKKVPILACLSSKFRDSKFCMAEIDNASKVKCPVIPIIVEENYTVKGWLNHVLNNRKPIEFNNTDFTQSFMFLIGEIDEILHRQERE</sequence>
<dbReference type="Proteomes" id="UP000663828">
    <property type="component" value="Unassembled WGS sequence"/>
</dbReference>
<dbReference type="AlphaFoldDB" id="A0A815ZU72"/>
<dbReference type="InterPro" id="IPR000157">
    <property type="entry name" value="TIR_dom"/>
</dbReference>
<comment type="caution">
    <text evidence="2">The sequence shown here is derived from an EMBL/GenBank/DDBJ whole genome shotgun (WGS) entry which is preliminary data.</text>
</comment>
<reference evidence="2" key="1">
    <citation type="submission" date="2021-02" db="EMBL/GenBank/DDBJ databases">
        <authorList>
            <person name="Nowell W R."/>
        </authorList>
    </citation>
    <scope>NUCLEOTIDE SEQUENCE</scope>
</reference>
<feature type="domain" description="TIR" evidence="1">
    <location>
        <begin position="527"/>
        <end position="639"/>
    </location>
</feature>
<feature type="non-terminal residue" evidence="2">
    <location>
        <position position="1"/>
    </location>
</feature>
<protein>
    <recommendedName>
        <fullName evidence="1">TIR domain-containing protein</fullName>
    </recommendedName>
</protein>
<proteinExistence type="predicted"/>
<dbReference type="Pfam" id="PF13676">
    <property type="entry name" value="TIR_2"/>
    <property type="match status" value="1"/>
</dbReference>